<accession>A0A250XGB6</accession>
<name>A0A250XGB6_9CHLO</name>
<dbReference type="InterPro" id="IPR006016">
    <property type="entry name" value="UspA"/>
</dbReference>
<evidence type="ECO:0000259" key="1">
    <source>
        <dbReference type="Pfam" id="PF00582"/>
    </source>
</evidence>
<evidence type="ECO:0000313" key="2">
    <source>
        <dbReference type="EMBL" id="GAX81949.1"/>
    </source>
</evidence>
<comment type="caution">
    <text evidence="2">The sequence shown here is derived from an EMBL/GenBank/DDBJ whole genome shotgun (WGS) entry which is preliminary data.</text>
</comment>
<dbReference type="Pfam" id="PF00582">
    <property type="entry name" value="Usp"/>
    <property type="match status" value="1"/>
</dbReference>
<evidence type="ECO:0000313" key="3">
    <source>
        <dbReference type="Proteomes" id="UP000232323"/>
    </source>
</evidence>
<proteinExistence type="predicted"/>
<dbReference type="SUPFAM" id="SSF52402">
    <property type="entry name" value="Adenine nucleotide alpha hydrolases-like"/>
    <property type="match status" value="1"/>
</dbReference>
<protein>
    <recommendedName>
        <fullName evidence="1">UspA domain-containing protein</fullName>
    </recommendedName>
</protein>
<gene>
    <name evidence="2" type="ORF">CEUSTIGMA_g9377.t1</name>
</gene>
<dbReference type="InterPro" id="IPR014729">
    <property type="entry name" value="Rossmann-like_a/b/a_fold"/>
</dbReference>
<feature type="domain" description="UspA" evidence="1">
    <location>
        <begin position="39"/>
        <end position="198"/>
    </location>
</feature>
<dbReference type="Proteomes" id="UP000232323">
    <property type="component" value="Unassembled WGS sequence"/>
</dbReference>
<reference evidence="2 3" key="1">
    <citation type="submission" date="2017-08" db="EMBL/GenBank/DDBJ databases">
        <title>Acidophilic green algal genome provides insights into adaptation to an acidic environment.</title>
        <authorList>
            <person name="Hirooka S."/>
            <person name="Hirose Y."/>
            <person name="Kanesaki Y."/>
            <person name="Higuchi S."/>
            <person name="Fujiwara T."/>
            <person name="Onuma R."/>
            <person name="Era A."/>
            <person name="Ohbayashi R."/>
            <person name="Uzuka A."/>
            <person name="Nozaki H."/>
            <person name="Yoshikawa H."/>
            <person name="Miyagishima S.Y."/>
        </authorList>
    </citation>
    <scope>NUCLEOTIDE SEQUENCE [LARGE SCALE GENOMIC DNA]</scope>
    <source>
        <strain evidence="2 3">NIES-2499</strain>
    </source>
</reference>
<dbReference type="EMBL" id="BEGY01000073">
    <property type="protein sequence ID" value="GAX81949.1"/>
    <property type="molecule type" value="Genomic_DNA"/>
</dbReference>
<dbReference type="STRING" id="1157962.A0A250XGB6"/>
<dbReference type="AlphaFoldDB" id="A0A250XGB6"/>
<dbReference type="OrthoDB" id="843225at2759"/>
<organism evidence="2 3">
    <name type="scientific">Chlamydomonas eustigma</name>
    <dbReference type="NCBI Taxonomy" id="1157962"/>
    <lineage>
        <taxon>Eukaryota</taxon>
        <taxon>Viridiplantae</taxon>
        <taxon>Chlorophyta</taxon>
        <taxon>core chlorophytes</taxon>
        <taxon>Chlorophyceae</taxon>
        <taxon>CS clade</taxon>
        <taxon>Chlamydomonadales</taxon>
        <taxon>Chlamydomonadaceae</taxon>
        <taxon>Chlamydomonas</taxon>
    </lineage>
</organism>
<keyword evidence="3" id="KW-1185">Reference proteome</keyword>
<sequence length="205" mass="22958">MNVPLSSGLTVGRSAVPRLERSIFHNYRDATPKHKSASRHLLVTVDDTQLSWKALRYTMKELYRQGDVLHLVHVIPRDMVHVPIPLSMLGNVSFTDSCVLSPEQMELALCEHAELFISQCMVDLVGSCQAHCQVDIIRTGHIRDSIVEAVCKAAERLEASLIVVPGNTPRSFADLIFRNDHAFFGAYVAEHSSRPTLIFQPERTV</sequence>
<dbReference type="Gene3D" id="3.40.50.620">
    <property type="entry name" value="HUPs"/>
    <property type="match status" value="1"/>
</dbReference>